<dbReference type="Proteomes" id="UP000283426">
    <property type="component" value="Unassembled WGS sequence"/>
</dbReference>
<dbReference type="InterPro" id="IPR011990">
    <property type="entry name" value="TPR-like_helical_dom_sf"/>
</dbReference>
<evidence type="ECO:0000259" key="7">
    <source>
        <dbReference type="Pfam" id="PF14322"/>
    </source>
</evidence>
<dbReference type="InterPro" id="IPR033985">
    <property type="entry name" value="SusD-like_N"/>
</dbReference>
<comment type="subcellular location">
    <subcellularLocation>
        <location evidence="1">Cell outer membrane</location>
    </subcellularLocation>
</comment>
<organism evidence="8 9">
    <name type="scientific">Odoribacter splanchnicus</name>
    <dbReference type="NCBI Taxonomy" id="28118"/>
    <lineage>
        <taxon>Bacteria</taxon>
        <taxon>Pseudomonadati</taxon>
        <taxon>Bacteroidota</taxon>
        <taxon>Bacteroidia</taxon>
        <taxon>Bacteroidales</taxon>
        <taxon>Odoribacteraceae</taxon>
        <taxon>Odoribacter</taxon>
    </lineage>
</organism>
<protein>
    <submittedName>
        <fullName evidence="8">RagB/SusD family nutrient uptake outer membrane protein</fullName>
    </submittedName>
</protein>
<dbReference type="RefSeq" id="WP_118107553.1">
    <property type="nucleotide sequence ID" value="NZ_JABWDG010000013.1"/>
</dbReference>
<dbReference type="EMBL" id="QRYW01000007">
    <property type="protein sequence ID" value="RGV29111.1"/>
    <property type="molecule type" value="Genomic_DNA"/>
</dbReference>
<comment type="similarity">
    <text evidence="2">Belongs to the SusD family.</text>
</comment>
<accession>A0A412WPH7</accession>
<evidence type="ECO:0000256" key="4">
    <source>
        <dbReference type="ARBA" id="ARBA00023136"/>
    </source>
</evidence>
<evidence type="ECO:0000256" key="3">
    <source>
        <dbReference type="ARBA" id="ARBA00022729"/>
    </source>
</evidence>
<dbReference type="InterPro" id="IPR012944">
    <property type="entry name" value="SusD_RagB_dom"/>
</dbReference>
<evidence type="ECO:0000256" key="2">
    <source>
        <dbReference type="ARBA" id="ARBA00006275"/>
    </source>
</evidence>
<feature type="domain" description="RagB/SusD" evidence="6">
    <location>
        <begin position="312"/>
        <end position="451"/>
    </location>
</feature>
<evidence type="ECO:0000313" key="8">
    <source>
        <dbReference type="EMBL" id="RGV29111.1"/>
    </source>
</evidence>
<evidence type="ECO:0000313" key="9">
    <source>
        <dbReference type="Proteomes" id="UP000283426"/>
    </source>
</evidence>
<dbReference type="AlphaFoldDB" id="A0A412WPH7"/>
<gene>
    <name evidence="8" type="ORF">DWW24_04450</name>
</gene>
<dbReference type="Pfam" id="PF14322">
    <property type="entry name" value="SusD-like_3"/>
    <property type="match status" value="1"/>
</dbReference>
<keyword evidence="5" id="KW-0998">Cell outer membrane</keyword>
<proteinExistence type="inferred from homology"/>
<dbReference type="GO" id="GO:0009279">
    <property type="term" value="C:cell outer membrane"/>
    <property type="evidence" value="ECO:0007669"/>
    <property type="project" value="UniProtKB-SubCell"/>
</dbReference>
<dbReference type="PROSITE" id="PS51257">
    <property type="entry name" value="PROKAR_LIPOPROTEIN"/>
    <property type="match status" value="1"/>
</dbReference>
<keyword evidence="4" id="KW-0472">Membrane</keyword>
<feature type="domain" description="SusD-like N-terminal" evidence="7">
    <location>
        <begin position="23"/>
        <end position="243"/>
    </location>
</feature>
<dbReference type="SUPFAM" id="SSF48452">
    <property type="entry name" value="TPR-like"/>
    <property type="match status" value="1"/>
</dbReference>
<evidence type="ECO:0000256" key="1">
    <source>
        <dbReference type="ARBA" id="ARBA00004442"/>
    </source>
</evidence>
<evidence type="ECO:0000256" key="5">
    <source>
        <dbReference type="ARBA" id="ARBA00023237"/>
    </source>
</evidence>
<keyword evidence="3" id="KW-0732">Signal</keyword>
<dbReference type="Pfam" id="PF07980">
    <property type="entry name" value="SusD_RagB"/>
    <property type="match status" value="1"/>
</dbReference>
<sequence length="485" mass="56095">MKKILILTPVISLLFFFTSCSNWLDVPPKTSINEEDLYAHEYGFKDVLTGFYLKLGDPSLYGKQFTYNFMEFLAQRYENKMIIDNELYNYSGSYKTIVENYYSMIYKVIANINNFLYYIDANRDVIKTPDYYEVMKGEALGLRGFLHFELLRLFGPIYSQSPETKCLAYRTRLDAEATPLLPASQFIDLVIADLHEAEKLLEEHDPKEFSSDYGNEIRDPFMVYRQTRMNIYAVYAILARAYLYKGDADSKSRAYNYASDVINSGYFSLAGSNSNRILFQEHIFNLYIDELDKIVDEDFKNISSSNMSEKPETLDKLYEFENGGATDFRLNNNSFVLVNTVKVSRKFDQQGYDDPLWSGGKNSMPLIRLPEMYYILAECATDPTEAADWLNTVRANRGIPADVDLVGDDAFDQLDSRPGCDNTQTKRINEIMKEYNKEYYGEGQLFYFYKRLNYKVFTGCPAGGMLPQYYTPAIPDNEHIFGNNN</sequence>
<reference evidence="8 9" key="1">
    <citation type="submission" date="2018-08" db="EMBL/GenBank/DDBJ databases">
        <title>A genome reference for cultivated species of the human gut microbiota.</title>
        <authorList>
            <person name="Zou Y."/>
            <person name="Xue W."/>
            <person name="Luo G."/>
        </authorList>
    </citation>
    <scope>NUCLEOTIDE SEQUENCE [LARGE SCALE GENOMIC DNA]</scope>
    <source>
        <strain evidence="8 9">AF14-6AC</strain>
    </source>
</reference>
<comment type="caution">
    <text evidence="8">The sequence shown here is derived from an EMBL/GenBank/DDBJ whole genome shotgun (WGS) entry which is preliminary data.</text>
</comment>
<evidence type="ECO:0000259" key="6">
    <source>
        <dbReference type="Pfam" id="PF07980"/>
    </source>
</evidence>
<name>A0A412WPH7_9BACT</name>
<dbReference type="Gene3D" id="1.25.40.390">
    <property type="match status" value="2"/>
</dbReference>